<keyword evidence="2" id="KW-1133">Transmembrane helix</keyword>
<feature type="transmembrane region" description="Helical" evidence="2">
    <location>
        <begin position="373"/>
        <end position="395"/>
    </location>
</feature>
<keyword evidence="2" id="KW-0812">Transmembrane</keyword>
<organism evidence="3 4">
    <name type="scientific">Chondromyces crocatus</name>
    <dbReference type="NCBI Taxonomy" id="52"/>
    <lineage>
        <taxon>Bacteria</taxon>
        <taxon>Pseudomonadati</taxon>
        <taxon>Myxococcota</taxon>
        <taxon>Polyangia</taxon>
        <taxon>Polyangiales</taxon>
        <taxon>Polyangiaceae</taxon>
        <taxon>Chondromyces</taxon>
    </lineage>
</organism>
<dbReference type="STRING" id="52.CMC5_023390"/>
<dbReference type="PATRIC" id="fig|52.7.peg.2535"/>
<dbReference type="Pfam" id="PF03929">
    <property type="entry name" value="PepSY_TM"/>
    <property type="match status" value="1"/>
</dbReference>
<feature type="region of interest" description="Disordered" evidence="1">
    <location>
        <begin position="499"/>
        <end position="531"/>
    </location>
</feature>
<dbReference type="RefSeq" id="WP_050430464.1">
    <property type="nucleotide sequence ID" value="NZ_CP012159.1"/>
</dbReference>
<evidence type="ECO:0000256" key="1">
    <source>
        <dbReference type="SAM" id="MobiDB-lite"/>
    </source>
</evidence>
<dbReference type="InterPro" id="IPR005625">
    <property type="entry name" value="PepSY-ass_TM"/>
</dbReference>
<dbReference type="EMBL" id="CP012159">
    <property type="protein sequence ID" value="AKT38196.1"/>
    <property type="molecule type" value="Genomic_DNA"/>
</dbReference>
<keyword evidence="2" id="KW-0472">Membrane</keyword>
<evidence type="ECO:0000313" key="4">
    <source>
        <dbReference type="Proteomes" id="UP000067626"/>
    </source>
</evidence>
<sequence>MKVSERTFAAFWSAHAWTGMLVSVVLFVTFFLGAFALYWEDFGRWQEPRLRSAVPASEAQVLDRVQEAVAQQAARGAVRLDMDLPDEHVPWILLATRDRSDLRQFTWIDPATGAHIPTRSDLGYFLYLMHFIGPIRGGIYLAGVAATVMLFILASGLVIQFDKLLPELARFRPKLRLRLSSSDAHKVVGVIGLPFLLVIAWTGAVLCLQSAVGPFFVQTTLGGDRGALDHALSLGPRVARVGTPGEVPDIRAIMARARELLPLARHSELIFRNLGDRGGVVDVRGEQGERFLQQTSVRFSGHDGAVLFVRQPGGHSTYARAMEVVSSLHFGSYGGSVVKAAYALLSLLAAITIVTGNIIWIERRRKRGFGLGDIVIVRVTSGGCAGLCLAVAALFLANQLLPDGLSDRVEWEHRAFYFAWAAAVTYGLAARSAVTSATHLLLAAGSLLSLAPVVDGLRHGRLPFDPRAPGFLFGPDLGLLFAGALLFGAGLVIRRLGDAPQSGPRRSATPPTPAPLTAICRPLETSDERSV</sequence>
<dbReference type="PANTHER" id="PTHR34219">
    <property type="entry name" value="IRON-REGULATED INNER MEMBRANE PROTEIN-RELATED"/>
    <property type="match status" value="1"/>
</dbReference>
<evidence type="ECO:0000256" key="2">
    <source>
        <dbReference type="SAM" id="Phobius"/>
    </source>
</evidence>
<dbReference type="GO" id="GO:0004252">
    <property type="term" value="F:serine-type endopeptidase activity"/>
    <property type="evidence" value="ECO:0007669"/>
    <property type="project" value="UniProtKB-EC"/>
</dbReference>
<name>A0A0K1EBD7_CHOCO</name>
<protein>
    <submittedName>
        <fullName evidence="3">Peptidase</fullName>
        <ecNumber evidence="3">3.4.21.53</ecNumber>
    </submittedName>
</protein>
<dbReference type="KEGG" id="ccro:CMC5_023390"/>
<dbReference type="AlphaFoldDB" id="A0A0K1EBD7"/>
<keyword evidence="3" id="KW-0378">Hydrolase</keyword>
<reference evidence="3 4" key="1">
    <citation type="submission" date="2015-07" db="EMBL/GenBank/DDBJ databases">
        <title>Genome analysis of myxobacterium Chondromyces crocatus Cm c5 reveals a high potential for natural compound synthesis and the genetic basis for the loss of fruiting body formation.</title>
        <authorList>
            <person name="Zaburannyi N."/>
            <person name="Bunk B."/>
            <person name="Maier J."/>
            <person name="Overmann J."/>
            <person name="Mueller R."/>
        </authorList>
    </citation>
    <scope>NUCLEOTIDE SEQUENCE [LARGE SCALE GENOMIC DNA]</scope>
    <source>
        <strain evidence="3 4">Cm c5</strain>
    </source>
</reference>
<keyword evidence="4" id="KW-1185">Reference proteome</keyword>
<feature type="transmembrane region" description="Helical" evidence="2">
    <location>
        <begin position="187"/>
        <end position="212"/>
    </location>
</feature>
<feature type="transmembrane region" description="Helical" evidence="2">
    <location>
        <begin position="20"/>
        <end position="39"/>
    </location>
</feature>
<accession>A0A0K1EBD7</accession>
<feature type="transmembrane region" description="Helical" evidence="2">
    <location>
        <begin position="340"/>
        <end position="361"/>
    </location>
</feature>
<feature type="transmembrane region" description="Helical" evidence="2">
    <location>
        <begin position="415"/>
        <end position="433"/>
    </location>
</feature>
<proteinExistence type="predicted"/>
<dbReference type="PANTHER" id="PTHR34219:SF3">
    <property type="entry name" value="BLL7967 PROTEIN"/>
    <property type="match status" value="1"/>
</dbReference>
<feature type="transmembrane region" description="Helical" evidence="2">
    <location>
        <begin position="440"/>
        <end position="457"/>
    </location>
</feature>
<dbReference type="EC" id="3.4.21.53" evidence="3"/>
<dbReference type="OrthoDB" id="6307929at2"/>
<feature type="transmembrane region" description="Helical" evidence="2">
    <location>
        <begin position="148"/>
        <end position="166"/>
    </location>
</feature>
<gene>
    <name evidence="3" type="ORF">CMC5_023390</name>
</gene>
<dbReference type="Proteomes" id="UP000067626">
    <property type="component" value="Chromosome"/>
</dbReference>
<evidence type="ECO:0000313" key="3">
    <source>
        <dbReference type="EMBL" id="AKT38196.1"/>
    </source>
</evidence>
<feature type="transmembrane region" description="Helical" evidence="2">
    <location>
        <begin position="477"/>
        <end position="497"/>
    </location>
</feature>